<evidence type="ECO:0000313" key="1">
    <source>
        <dbReference type="EMBL" id="AEZ59927.1"/>
    </source>
</evidence>
<reference evidence="2" key="1">
    <citation type="journal article" date="2012" name="PLoS Negl. Trop. Dis.">
        <title>Whole genome sequences of three Treponema pallidum ssp. pertenue strains: yaws and syphilis treponemes differ in less than 0.2% of the genome sequence.</title>
        <authorList>
            <person name="Cejkova D."/>
            <person name="Zobanikova M."/>
            <person name="Chen L."/>
            <person name="Pospisilova P."/>
            <person name="Strouhal M."/>
            <person name="Qin X."/>
            <person name="Mikalova L."/>
            <person name="Norris S.J."/>
            <person name="Muzny D.M."/>
            <person name="Gibbs R.A."/>
            <person name="Fulton L.L."/>
            <person name="Sodergren E."/>
            <person name="Weinstock G.M."/>
            <person name="Smajs D."/>
        </authorList>
    </citation>
    <scope>NUCLEOTIDE SEQUENCE [LARGE SCALE GENOMIC DNA]</scope>
    <source>
        <strain evidence="2">Gauthier</strain>
    </source>
</reference>
<name>A0AAU8PGX0_TREPG</name>
<dbReference type="RefSeq" id="WP_014342529.1">
    <property type="nucleotide sequence ID" value="NC_016843.1"/>
</dbReference>
<dbReference type="EMBL" id="CP002376">
    <property type="protein sequence ID" value="AEZ59927.1"/>
    <property type="molecule type" value="Genomic_DNA"/>
</dbReference>
<organism evidence="1 2">
    <name type="scientific">Treponema pallidum subsp. pertenue (strain Gauthier)</name>
    <dbReference type="NCBI Taxonomy" id="491080"/>
    <lineage>
        <taxon>Bacteria</taxon>
        <taxon>Pseudomonadati</taxon>
        <taxon>Spirochaetota</taxon>
        <taxon>Spirochaetia</taxon>
        <taxon>Spirochaetales</taxon>
        <taxon>Treponemataceae</taxon>
        <taxon>Treponema</taxon>
    </lineage>
</organism>
<accession>A0AAU8PGX0</accession>
<dbReference type="AlphaFoldDB" id="A0AAU8PGX0"/>
<gene>
    <name evidence="1" type="ordered locus">TPEGAU_0666</name>
</gene>
<evidence type="ECO:0000313" key="2">
    <source>
        <dbReference type="Proteomes" id="UP000008192"/>
    </source>
</evidence>
<dbReference type="KEGG" id="tpg:TPEGAU_0666"/>
<protein>
    <submittedName>
        <fullName evidence="1">Uncharacterized protein</fullName>
    </submittedName>
</protein>
<sequence>MQKGSGASSVMTLYEYYLIFPDGECREISGPPCERSLLDMDGHPLRVPLSSNRVIAYRVAGKRTVAGGRGVVGIWYTLEQLDALELLEYVSGPLGQR</sequence>
<dbReference type="Proteomes" id="UP000008192">
    <property type="component" value="Chromosome"/>
</dbReference>
<proteinExistence type="predicted"/>